<dbReference type="OrthoDB" id="300641at2759"/>
<dbReference type="InterPro" id="IPR009030">
    <property type="entry name" value="Growth_fac_rcpt_cys_sf"/>
</dbReference>
<evidence type="ECO:0000313" key="4">
    <source>
        <dbReference type="Proteomes" id="UP000018208"/>
    </source>
</evidence>
<organism evidence="2">
    <name type="scientific">Spironucleus salmonicida</name>
    <dbReference type="NCBI Taxonomy" id="348837"/>
    <lineage>
        <taxon>Eukaryota</taxon>
        <taxon>Metamonada</taxon>
        <taxon>Diplomonadida</taxon>
        <taxon>Hexamitidae</taxon>
        <taxon>Hexamitinae</taxon>
        <taxon>Spironucleus</taxon>
    </lineage>
</organism>
<reference evidence="2 3" key="1">
    <citation type="journal article" date="2014" name="PLoS Genet.">
        <title>The Genome of Spironucleus salmonicida Highlights a Fish Pathogen Adapted to Fluctuating Environments.</title>
        <authorList>
            <person name="Xu F."/>
            <person name="Jerlstrom-Hultqvist J."/>
            <person name="Einarsson E."/>
            <person name="Astvaldsson A."/>
            <person name="Svard S.G."/>
            <person name="Andersson J.O."/>
        </authorList>
    </citation>
    <scope>NUCLEOTIDE SEQUENCE</scope>
    <source>
        <strain evidence="3">ATCC 50377</strain>
    </source>
</reference>
<dbReference type="VEuPathDB" id="GiardiaDB:SS50377_28017"/>
<name>V6LPC3_9EUKA</name>
<dbReference type="AlphaFoldDB" id="V6LPC3"/>
<evidence type="ECO:0000256" key="1">
    <source>
        <dbReference type="SAM" id="Phobius"/>
    </source>
</evidence>
<gene>
    <name evidence="2" type="ORF">SS50377_17890</name>
    <name evidence="3" type="ORF">SS50377_28017</name>
</gene>
<dbReference type="EMBL" id="KI546159">
    <property type="protein sequence ID" value="EST42574.1"/>
    <property type="molecule type" value="Genomic_DNA"/>
</dbReference>
<protein>
    <submittedName>
        <fullName evidence="2">Cysteine-rich membrane protein 1</fullName>
    </submittedName>
</protein>
<dbReference type="Proteomes" id="UP000018208">
    <property type="component" value="Unassembled WGS sequence"/>
</dbReference>
<proteinExistence type="predicted"/>
<dbReference type="EMBL" id="AUWU02000008">
    <property type="protein sequence ID" value="KAH0570043.1"/>
    <property type="molecule type" value="Genomic_DNA"/>
</dbReference>
<dbReference type="SUPFAM" id="SSF57184">
    <property type="entry name" value="Growth factor receptor domain"/>
    <property type="match status" value="1"/>
</dbReference>
<keyword evidence="4" id="KW-1185">Reference proteome</keyword>
<feature type="transmembrane region" description="Helical" evidence="1">
    <location>
        <begin position="118"/>
        <end position="142"/>
    </location>
</feature>
<keyword evidence="1" id="KW-0812">Transmembrane</keyword>
<sequence>MCTSDSFYLECKRSSANSVRTVEGKCTVECKGITDGNYCLDGTPTACSSNSSSECNCSGNGHCTQCDRDNTQCSNCLVNYMINDSGDCSNCANGYDELNGICLKIESQGGSTNFSGGAIAGIVIASLVVVGVIGGGLAYYFIKKLKR</sequence>
<keyword evidence="1" id="KW-0472">Membrane</keyword>
<keyword evidence="1" id="KW-1133">Transmembrane helix</keyword>
<accession>V6LPC3</accession>
<reference evidence="3" key="2">
    <citation type="submission" date="2020-12" db="EMBL/GenBank/DDBJ databases">
        <title>New Spironucleus salmonicida genome in near-complete chromosomes.</title>
        <authorList>
            <person name="Xu F."/>
            <person name="Kurt Z."/>
            <person name="Jimenez-Gonzalez A."/>
            <person name="Astvaldsson A."/>
            <person name="Andersson J.O."/>
            <person name="Svard S.G."/>
        </authorList>
    </citation>
    <scope>NUCLEOTIDE SEQUENCE</scope>
    <source>
        <strain evidence="3">ATCC 50377</strain>
    </source>
</reference>
<evidence type="ECO:0000313" key="2">
    <source>
        <dbReference type="EMBL" id="EST42574.1"/>
    </source>
</evidence>
<evidence type="ECO:0000313" key="3">
    <source>
        <dbReference type="EMBL" id="KAH0570043.1"/>
    </source>
</evidence>